<dbReference type="Proteomes" id="UP001589833">
    <property type="component" value="Unassembled WGS sequence"/>
</dbReference>
<keyword evidence="5" id="KW-0479">Metal-binding</keyword>
<dbReference type="Pfam" id="PF01435">
    <property type="entry name" value="Peptidase_M48"/>
    <property type="match status" value="2"/>
</dbReference>
<dbReference type="SUPFAM" id="SSF48403">
    <property type="entry name" value="Ankyrin repeat"/>
    <property type="match status" value="1"/>
</dbReference>
<feature type="transmembrane region" description="Helical" evidence="13">
    <location>
        <begin position="266"/>
        <end position="287"/>
    </location>
</feature>
<evidence type="ECO:0000256" key="13">
    <source>
        <dbReference type="SAM" id="Phobius"/>
    </source>
</evidence>
<evidence type="ECO:0000256" key="1">
    <source>
        <dbReference type="ARBA" id="ARBA00004651"/>
    </source>
</evidence>
<protein>
    <submittedName>
        <fullName evidence="15">M48 family metallopeptidase</fullName>
    </submittedName>
</protein>
<evidence type="ECO:0000259" key="14">
    <source>
        <dbReference type="Pfam" id="PF01435"/>
    </source>
</evidence>
<comment type="subcellular location">
    <subcellularLocation>
        <location evidence="1">Cell membrane</location>
        <topology evidence="1">Multi-pass membrane protein</topology>
    </subcellularLocation>
</comment>
<dbReference type="RefSeq" id="WP_273841713.1">
    <property type="nucleotide sequence ID" value="NZ_JAQQWT010000004.1"/>
</dbReference>
<keyword evidence="11" id="KW-0040">ANK repeat</keyword>
<dbReference type="PANTHER" id="PTHR43221">
    <property type="entry name" value="PROTEASE HTPX"/>
    <property type="match status" value="1"/>
</dbReference>
<keyword evidence="7 12" id="KW-0862">Zinc</keyword>
<evidence type="ECO:0000256" key="3">
    <source>
        <dbReference type="ARBA" id="ARBA00022670"/>
    </source>
</evidence>
<dbReference type="PROSITE" id="PS50297">
    <property type="entry name" value="ANK_REP_REGION"/>
    <property type="match status" value="1"/>
</dbReference>
<evidence type="ECO:0000313" key="15">
    <source>
        <dbReference type="EMBL" id="MFC0559378.1"/>
    </source>
</evidence>
<proteinExistence type="inferred from homology"/>
<evidence type="ECO:0000256" key="4">
    <source>
        <dbReference type="ARBA" id="ARBA00022692"/>
    </source>
</evidence>
<dbReference type="CDD" id="cd07325">
    <property type="entry name" value="M48_Ste24p_like"/>
    <property type="match status" value="1"/>
</dbReference>
<evidence type="ECO:0000256" key="9">
    <source>
        <dbReference type="ARBA" id="ARBA00023049"/>
    </source>
</evidence>
<keyword evidence="4 13" id="KW-0812">Transmembrane</keyword>
<accession>A0ABV6NF66</accession>
<sequence length="424" mass="47134">MNEKETTLIHRKENVLYGLCLMISIIIVIYLIVSIIGILLLLAFAALSLISHAVSMAHIRLNGVRLRESQFPELYETVASLSKRMELKQIPEVYIVESGGLLNAFATKILAITGKNMVVLYSDFVDISLESNGSEIDYVIAHELAHIKRNHIVKFTFIAPAMWIPFIGTSYSRMCEYTCDRMAAYYTDSPREAVHGLLVLAAGRNMYKNVNIEAYLQQYNENKGFFAILTELLSTHPPIPKRIEAIQTFMLEKPAVTLQSRGKQTVLILLISFMIIPAVVIGTAFTVGKVLEDFSFSEFSDFAGWTPLMEASMEGDIQKAEQLLVEGADPNEPNEFGETPLILVEDPQLAQLLLDYGADPNSQDSYGWTALTSAVVIENVELAALLLEAGADPTLETEEGLSAIDYATDYGNEELLQLLESYID</sequence>
<comment type="similarity">
    <text evidence="12">Belongs to the peptidase M48 family.</text>
</comment>
<keyword evidence="10 13" id="KW-0472">Membrane</keyword>
<dbReference type="PANTHER" id="PTHR43221:SF1">
    <property type="entry name" value="PROTEASE HTPX"/>
    <property type="match status" value="1"/>
</dbReference>
<evidence type="ECO:0000256" key="11">
    <source>
        <dbReference type="PROSITE-ProRule" id="PRU00023"/>
    </source>
</evidence>
<dbReference type="SMART" id="SM00248">
    <property type="entry name" value="ANK"/>
    <property type="match status" value="3"/>
</dbReference>
<dbReference type="InterPro" id="IPR001915">
    <property type="entry name" value="Peptidase_M48"/>
</dbReference>
<reference evidence="15 16" key="1">
    <citation type="submission" date="2024-09" db="EMBL/GenBank/DDBJ databases">
        <authorList>
            <person name="Sun Q."/>
            <person name="Mori K."/>
        </authorList>
    </citation>
    <scope>NUCLEOTIDE SEQUENCE [LARGE SCALE GENOMIC DNA]</scope>
    <source>
        <strain evidence="15 16">NCAIM B.02301</strain>
    </source>
</reference>
<dbReference type="PROSITE" id="PS50088">
    <property type="entry name" value="ANK_REPEAT"/>
    <property type="match status" value="2"/>
</dbReference>
<dbReference type="InterPro" id="IPR036770">
    <property type="entry name" value="Ankyrin_rpt-contain_sf"/>
</dbReference>
<evidence type="ECO:0000256" key="12">
    <source>
        <dbReference type="RuleBase" id="RU003983"/>
    </source>
</evidence>
<evidence type="ECO:0000256" key="2">
    <source>
        <dbReference type="ARBA" id="ARBA00022475"/>
    </source>
</evidence>
<gene>
    <name evidence="15" type="ORF">ACFFH4_09990</name>
</gene>
<dbReference type="InterPro" id="IPR002110">
    <property type="entry name" value="Ankyrin_rpt"/>
</dbReference>
<evidence type="ECO:0000256" key="5">
    <source>
        <dbReference type="ARBA" id="ARBA00022723"/>
    </source>
</evidence>
<comment type="caution">
    <text evidence="15">The sequence shown here is derived from an EMBL/GenBank/DDBJ whole genome shotgun (WGS) entry which is preliminary data.</text>
</comment>
<evidence type="ECO:0000256" key="8">
    <source>
        <dbReference type="ARBA" id="ARBA00022989"/>
    </source>
</evidence>
<dbReference type="EMBL" id="JBHLTR010000013">
    <property type="protein sequence ID" value="MFC0559378.1"/>
    <property type="molecule type" value="Genomic_DNA"/>
</dbReference>
<comment type="cofactor">
    <cofactor evidence="12">
        <name>Zn(2+)</name>
        <dbReference type="ChEBI" id="CHEBI:29105"/>
    </cofactor>
    <text evidence="12">Binds 1 zinc ion per subunit.</text>
</comment>
<keyword evidence="2" id="KW-1003">Cell membrane</keyword>
<keyword evidence="6 12" id="KW-0378">Hydrolase</keyword>
<evidence type="ECO:0000256" key="6">
    <source>
        <dbReference type="ARBA" id="ARBA00022801"/>
    </source>
</evidence>
<dbReference type="Gene3D" id="1.25.40.20">
    <property type="entry name" value="Ankyrin repeat-containing domain"/>
    <property type="match status" value="1"/>
</dbReference>
<evidence type="ECO:0000313" key="16">
    <source>
        <dbReference type="Proteomes" id="UP001589833"/>
    </source>
</evidence>
<dbReference type="Gene3D" id="3.30.2010.10">
    <property type="entry name" value="Metalloproteases ('zincins'), catalytic domain"/>
    <property type="match status" value="1"/>
</dbReference>
<evidence type="ECO:0000256" key="7">
    <source>
        <dbReference type="ARBA" id="ARBA00022833"/>
    </source>
</evidence>
<keyword evidence="16" id="KW-1185">Reference proteome</keyword>
<keyword evidence="3 12" id="KW-0645">Protease</keyword>
<dbReference type="Pfam" id="PF12796">
    <property type="entry name" value="Ank_2"/>
    <property type="match status" value="1"/>
</dbReference>
<dbReference type="InterPro" id="IPR050083">
    <property type="entry name" value="HtpX_protease"/>
</dbReference>
<feature type="domain" description="Peptidase M48" evidence="14">
    <location>
        <begin position="69"/>
        <end position="158"/>
    </location>
</feature>
<name>A0ABV6NF66_9BACI</name>
<evidence type="ECO:0000256" key="10">
    <source>
        <dbReference type="ARBA" id="ARBA00023136"/>
    </source>
</evidence>
<keyword evidence="9 12" id="KW-0482">Metalloprotease</keyword>
<feature type="domain" description="Peptidase M48" evidence="14">
    <location>
        <begin position="161"/>
        <end position="248"/>
    </location>
</feature>
<feature type="transmembrane region" description="Helical" evidence="13">
    <location>
        <begin position="14"/>
        <end position="32"/>
    </location>
</feature>
<keyword evidence="8 13" id="KW-1133">Transmembrane helix</keyword>
<organism evidence="15 16">
    <name type="scientific">Halalkalibacter alkalisediminis</name>
    <dbReference type="NCBI Taxonomy" id="935616"/>
    <lineage>
        <taxon>Bacteria</taxon>
        <taxon>Bacillati</taxon>
        <taxon>Bacillota</taxon>
        <taxon>Bacilli</taxon>
        <taxon>Bacillales</taxon>
        <taxon>Bacillaceae</taxon>
        <taxon>Halalkalibacter</taxon>
    </lineage>
</organism>
<feature type="repeat" description="ANK" evidence="11">
    <location>
        <begin position="366"/>
        <end position="398"/>
    </location>
</feature>
<feature type="repeat" description="ANK" evidence="11">
    <location>
        <begin position="303"/>
        <end position="335"/>
    </location>
</feature>